<proteinExistence type="predicted"/>
<feature type="transmembrane region" description="Helical" evidence="1">
    <location>
        <begin position="384"/>
        <end position="404"/>
    </location>
</feature>
<dbReference type="Gene3D" id="3.30.70.1440">
    <property type="entry name" value="Multidrug efflux transporter AcrB pore domain"/>
    <property type="match status" value="1"/>
</dbReference>
<feature type="transmembrane region" description="Helical" evidence="1">
    <location>
        <begin position="456"/>
        <end position="482"/>
    </location>
</feature>
<dbReference type="PANTHER" id="PTHR32063">
    <property type="match status" value="1"/>
</dbReference>
<dbReference type="Gene3D" id="1.20.1640.10">
    <property type="entry name" value="Multidrug efflux transporter AcrB transmembrane domain"/>
    <property type="match status" value="2"/>
</dbReference>
<comment type="caution">
    <text evidence="2">The sequence shown here is derived from an EMBL/GenBank/DDBJ whole genome shotgun (WGS) entry which is preliminary data.</text>
</comment>
<dbReference type="Gene3D" id="3.30.70.1320">
    <property type="entry name" value="Multidrug efflux transporter AcrB pore domain like"/>
    <property type="match status" value="1"/>
</dbReference>
<keyword evidence="3" id="KW-1185">Reference proteome</keyword>
<evidence type="ECO:0000313" key="3">
    <source>
        <dbReference type="Proteomes" id="UP001564408"/>
    </source>
</evidence>
<reference evidence="2 3" key="1">
    <citation type="submission" date="2024-05" db="EMBL/GenBank/DDBJ databases">
        <title>Genome Sequence and Characterization of the New Strain Purple Sulfur Bacterium of Genus Thioalkalicoccus.</title>
        <authorList>
            <person name="Bryantseva I.A."/>
            <person name="Kyndt J.A."/>
            <person name="Imhoff J.F."/>
        </authorList>
    </citation>
    <scope>NUCLEOTIDE SEQUENCE [LARGE SCALE GENOMIC DNA]</scope>
    <source>
        <strain evidence="2 3">Um2</strain>
    </source>
</reference>
<organism evidence="2 3">
    <name type="scientific">Thioalkalicoccus limnaeus</name>
    <dbReference type="NCBI Taxonomy" id="120681"/>
    <lineage>
        <taxon>Bacteria</taxon>
        <taxon>Pseudomonadati</taxon>
        <taxon>Pseudomonadota</taxon>
        <taxon>Gammaproteobacteria</taxon>
        <taxon>Chromatiales</taxon>
        <taxon>Chromatiaceae</taxon>
        <taxon>Thioalkalicoccus</taxon>
    </lineage>
</organism>
<dbReference type="Gene3D" id="3.30.70.1430">
    <property type="entry name" value="Multidrug efflux transporter AcrB pore domain"/>
    <property type="match status" value="2"/>
</dbReference>
<feature type="transmembrane region" description="Helical" evidence="1">
    <location>
        <begin position="918"/>
        <end position="938"/>
    </location>
</feature>
<feature type="transmembrane region" description="Helical" evidence="1">
    <location>
        <begin position="1021"/>
        <end position="1047"/>
    </location>
</feature>
<dbReference type="Pfam" id="PF00873">
    <property type="entry name" value="ACR_tran"/>
    <property type="match status" value="1"/>
</dbReference>
<dbReference type="RefSeq" id="WP_369667924.1">
    <property type="nucleotide sequence ID" value="NZ_JBDKXB010000023.1"/>
</dbReference>
<gene>
    <name evidence="2" type="ORF">ABC977_14110</name>
</gene>
<feature type="transmembrane region" description="Helical" evidence="1">
    <location>
        <begin position="993"/>
        <end position="1015"/>
    </location>
</feature>
<keyword evidence="1" id="KW-1133">Transmembrane helix</keyword>
<dbReference type="SUPFAM" id="SSF82866">
    <property type="entry name" value="Multidrug efflux transporter AcrB transmembrane domain"/>
    <property type="match status" value="2"/>
</dbReference>
<feature type="transmembrane region" description="Helical" evidence="1">
    <location>
        <begin position="410"/>
        <end position="435"/>
    </location>
</feature>
<dbReference type="SUPFAM" id="SSF82714">
    <property type="entry name" value="Multidrug efflux transporter AcrB TolC docking domain, DN and DC subdomains"/>
    <property type="match status" value="2"/>
</dbReference>
<keyword evidence="1" id="KW-0812">Transmembrane</keyword>
<protein>
    <submittedName>
        <fullName evidence="2">Efflux RND transporter permease subunit</fullName>
    </submittedName>
</protein>
<accession>A0ABV4BGY0</accession>
<dbReference type="InterPro" id="IPR027463">
    <property type="entry name" value="AcrB_DN_DC_subdom"/>
</dbReference>
<dbReference type="InterPro" id="IPR001036">
    <property type="entry name" value="Acrflvin-R"/>
</dbReference>
<feature type="transmembrane region" description="Helical" evidence="1">
    <location>
        <begin position="357"/>
        <end position="377"/>
    </location>
</feature>
<dbReference type="Proteomes" id="UP001564408">
    <property type="component" value="Unassembled WGS sequence"/>
</dbReference>
<evidence type="ECO:0000256" key="1">
    <source>
        <dbReference type="SAM" id="Phobius"/>
    </source>
</evidence>
<evidence type="ECO:0000313" key="2">
    <source>
        <dbReference type="EMBL" id="MEY6433537.1"/>
    </source>
</evidence>
<feature type="transmembrane region" description="Helical" evidence="1">
    <location>
        <begin position="488"/>
        <end position="511"/>
    </location>
</feature>
<name>A0ABV4BGY0_9GAMM</name>
<feature type="transmembrane region" description="Helical" evidence="1">
    <location>
        <begin position="553"/>
        <end position="572"/>
    </location>
</feature>
<feature type="transmembrane region" description="Helical" evidence="1">
    <location>
        <begin position="944"/>
        <end position="965"/>
    </location>
</feature>
<feature type="transmembrane region" description="Helical" evidence="1">
    <location>
        <begin position="892"/>
        <end position="911"/>
    </location>
</feature>
<dbReference type="SUPFAM" id="SSF82693">
    <property type="entry name" value="Multidrug efflux transporter AcrB pore domain, PN1, PN2, PC1 and PC2 subdomains"/>
    <property type="match status" value="3"/>
</dbReference>
<dbReference type="EMBL" id="JBDKXB010000023">
    <property type="protein sequence ID" value="MEY6433537.1"/>
    <property type="molecule type" value="Genomic_DNA"/>
</dbReference>
<dbReference type="PRINTS" id="PR00702">
    <property type="entry name" value="ACRIFLAVINRP"/>
</dbReference>
<dbReference type="PANTHER" id="PTHR32063:SF0">
    <property type="entry name" value="SWARMING MOTILITY PROTEIN SWRC"/>
    <property type="match status" value="1"/>
</dbReference>
<keyword evidence="1" id="KW-0472">Membrane</keyword>
<dbReference type="Gene3D" id="3.30.2090.10">
    <property type="entry name" value="Multidrug efflux transporter AcrB TolC docking domain, DN and DC subdomains"/>
    <property type="match status" value="2"/>
</dbReference>
<sequence>MTQADRIGSSAPSEPTRGARYYAGLTHASIRRPIGTLAIASVVLVLGLFFVDRLPVNLLPQVEFPYVTVTVNYPGVAPEVMEEQVTRVLERNLASVENLSRLSSRASEGRTNVNLIFEHGVDLDIAMQNAARLLETARQQLPSDIEPPRLRKWDPGEWAVWRAGFSSPTRPPREVRDWVEQRLVPQLQSISGVAAVEATGGQVREIEVVLDQQRLRSYGLTLRDVADQLRDENVNLAAGHITSPRFDVMARTDGRFTSPAEIEDLLLTVPDSARRIRLSEVAEIRDGFREQRLFVRLNGVPATQLSIFKLPDANVVAVVDAVNQRIAQLERSGFIPADIHWQVTRDGSVFVRGSVEAVATAAILGAVLAMLVVLAFLGSLRKSFVIGLSIPLAVLFTFVLMGFGGLTLNVISLGGLALGVGLLLDNAIVMLENVSRHQERLAKSSRDAAHDGADEVISAITAGTLTNLAAVAPFLLITGMAALVFRELILTISFAVMASLAVALTLVPMLAAQLGRVRFRSGLDRSRPYRWFDRGVDRLVRGYRGLLARLLRWRWAVLLVSAAFFVASLVGFERLGSEFLPQLDDGQVGVRISLPPGTPPDETDRAARLVEAALRDMPHVTSVFALVGGHLHGGVISERPGTARMDVALVPASERPDSPAGLWVAEAQRRLRDLQIPNARIWVQPPRIPGLTLGPTAADMDVTIVGEDLIRLDELAREIVDRLEGVVGLEDLEVAREDRTPLLSVDVDRERAAALGLNVSEIGRALRDAVTGYIPTRYATGVAEYDVRVRLPREATGDEQALGQVILSAAGGRLIHLSDVAAFRLGEGPAHIERENQVRVQRITGNFNTALADAGQIMTEIRARIGDMRLPDQYGLIFGGQFETVEETRSEMTIAVLLALFLVFVVLAVQYERLSNPLVIMAAAPLCLIGVVTLLWATDTPLSAPAFLGVILLIGIVVNNAILLVEYIERGRRRGLDTATAIVEAGGIRLRPILMTTLTTVAGMIPLALGMGSGANLMQPLAIAVIGGLLTAMLLTLFLIPCLYLMVQNASERLKALLFGEPGRPEDTLKAANPR</sequence>
<feature type="transmembrane region" description="Helical" evidence="1">
    <location>
        <begin position="34"/>
        <end position="51"/>
    </location>
</feature>